<feature type="region of interest" description="Disordered" evidence="1">
    <location>
        <begin position="24"/>
        <end position="50"/>
    </location>
</feature>
<dbReference type="AlphaFoldDB" id="A0A0D3B9C5"/>
<dbReference type="HOGENOM" id="CLU_2708254_0_0_1"/>
<evidence type="ECO:0000313" key="2">
    <source>
        <dbReference type="EnsemblPlants" id="Bo3g055410.1"/>
    </source>
</evidence>
<dbReference type="Proteomes" id="UP000032141">
    <property type="component" value="Chromosome C3"/>
</dbReference>
<sequence>MSKVTVSWDEDEPHRVKTLNLQFSPAGETEDELKQSVDELEPAEESMHELKPAEVDELDELSELSDTTLELDE</sequence>
<organism evidence="2 3">
    <name type="scientific">Brassica oleracea var. oleracea</name>
    <dbReference type="NCBI Taxonomy" id="109376"/>
    <lineage>
        <taxon>Eukaryota</taxon>
        <taxon>Viridiplantae</taxon>
        <taxon>Streptophyta</taxon>
        <taxon>Embryophyta</taxon>
        <taxon>Tracheophyta</taxon>
        <taxon>Spermatophyta</taxon>
        <taxon>Magnoliopsida</taxon>
        <taxon>eudicotyledons</taxon>
        <taxon>Gunneridae</taxon>
        <taxon>Pentapetalae</taxon>
        <taxon>rosids</taxon>
        <taxon>malvids</taxon>
        <taxon>Brassicales</taxon>
        <taxon>Brassicaceae</taxon>
        <taxon>Brassiceae</taxon>
        <taxon>Brassica</taxon>
    </lineage>
</organism>
<reference evidence="2 3" key="1">
    <citation type="journal article" date="2014" name="Genome Biol.">
        <title>Transcriptome and methylome profiling reveals relics of genome dominance in the mesopolyploid Brassica oleracea.</title>
        <authorList>
            <person name="Parkin I.A."/>
            <person name="Koh C."/>
            <person name="Tang H."/>
            <person name="Robinson S.J."/>
            <person name="Kagale S."/>
            <person name="Clarke W.E."/>
            <person name="Town C.D."/>
            <person name="Nixon J."/>
            <person name="Krishnakumar V."/>
            <person name="Bidwell S.L."/>
            <person name="Denoeud F."/>
            <person name="Belcram H."/>
            <person name="Links M.G."/>
            <person name="Just J."/>
            <person name="Clarke C."/>
            <person name="Bender T."/>
            <person name="Huebert T."/>
            <person name="Mason A.S."/>
            <person name="Pires J.C."/>
            <person name="Barker G."/>
            <person name="Moore J."/>
            <person name="Walley P.G."/>
            <person name="Manoli S."/>
            <person name="Batley J."/>
            <person name="Edwards D."/>
            <person name="Nelson M.N."/>
            <person name="Wang X."/>
            <person name="Paterson A.H."/>
            <person name="King G."/>
            <person name="Bancroft I."/>
            <person name="Chalhoub B."/>
            <person name="Sharpe A.G."/>
        </authorList>
    </citation>
    <scope>NUCLEOTIDE SEQUENCE</scope>
    <source>
        <strain evidence="2 3">cv. TO1000</strain>
    </source>
</reference>
<protein>
    <submittedName>
        <fullName evidence="2">Uncharacterized protein</fullName>
    </submittedName>
</protein>
<evidence type="ECO:0000313" key="3">
    <source>
        <dbReference type="Proteomes" id="UP000032141"/>
    </source>
</evidence>
<evidence type="ECO:0000256" key="1">
    <source>
        <dbReference type="SAM" id="MobiDB-lite"/>
    </source>
</evidence>
<dbReference type="Gramene" id="Bo3g055410.1">
    <property type="protein sequence ID" value="Bo3g055410.1"/>
    <property type="gene ID" value="Bo3g055410"/>
</dbReference>
<dbReference type="EnsemblPlants" id="Bo3g055410.1">
    <property type="protein sequence ID" value="Bo3g055410.1"/>
    <property type="gene ID" value="Bo3g055410"/>
</dbReference>
<dbReference type="STRING" id="109376.A0A0D3B9C5"/>
<proteinExistence type="predicted"/>
<name>A0A0D3B9C5_BRAOL</name>
<accession>A0A0D3B9C5</accession>
<keyword evidence="3" id="KW-1185">Reference proteome</keyword>
<reference evidence="2" key="2">
    <citation type="submission" date="2015-03" db="UniProtKB">
        <authorList>
            <consortium name="EnsemblPlants"/>
        </authorList>
    </citation>
    <scope>IDENTIFICATION</scope>
</reference>